<reference evidence="1 2" key="1">
    <citation type="submission" date="2016-01" db="EMBL/GenBank/DDBJ databases">
        <authorList>
            <person name="Regsiter A."/>
            <person name="william w."/>
        </authorList>
    </citation>
    <scope>NUCLEOTIDE SEQUENCE [LARGE SCALE GENOMIC DNA]</scope>
    <source>
        <strain evidence="1 2">B6</strain>
    </source>
</reference>
<name>A0A822VCU0_AGRTU</name>
<evidence type="ECO:0000313" key="1">
    <source>
        <dbReference type="EMBL" id="CVI25211.1"/>
    </source>
</evidence>
<comment type="caution">
    <text evidence="1">The sequence shown here is derived from an EMBL/GenBank/DDBJ whole genome shotgun (WGS) entry which is preliminary data.</text>
</comment>
<protein>
    <submittedName>
        <fullName evidence="1">Transposase</fullName>
    </submittedName>
</protein>
<dbReference type="AlphaFoldDB" id="A0A822VCU0"/>
<evidence type="ECO:0000313" key="2">
    <source>
        <dbReference type="Proteomes" id="UP000192074"/>
    </source>
</evidence>
<proteinExistence type="predicted"/>
<dbReference type="EMBL" id="FCNL01000042">
    <property type="protein sequence ID" value="CVI25211.1"/>
    <property type="molecule type" value="Genomic_DNA"/>
</dbReference>
<gene>
    <name evidence="1" type="ORF">AGR4A_pAt30026</name>
</gene>
<sequence>METENARLRRAVSDLTLDKMILAEAAKGNF</sequence>
<organism evidence="1 2">
    <name type="scientific">Agrobacterium tumefaciens str. B6</name>
    <dbReference type="NCBI Taxonomy" id="1183423"/>
    <lineage>
        <taxon>Bacteria</taxon>
        <taxon>Pseudomonadati</taxon>
        <taxon>Pseudomonadota</taxon>
        <taxon>Alphaproteobacteria</taxon>
        <taxon>Hyphomicrobiales</taxon>
        <taxon>Rhizobiaceae</taxon>
        <taxon>Rhizobium/Agrobacterium group</taxon>
        <taxon>Agrobacterium</taxon>
        <taxon>Agrobacterium tumefaciens complex</taxon>
    </lineage>
</organism>
<dbReference type="Proteomes" id="UP000192074">
    <property type="component" value="Unassembled WGS sequence"/>
</dbReference>
<accession>A0A822VCU0</accession>